<name>A0AA41QWF8_9MICO</name>
<comment type="caution">
    <text evidence="1">The sequence shown here is derived from an EMBL/GenBank/DDBJ whole genome shotgun (WGS) entry which is preliminary data.</text>
</comment>
<reference evidence="1" key="1">
    <citation type="submission" date="2022-03" db="EMBL/GenBank/DDBJ databases">
        <title>Cryobacterium sp. nov. strain ZS14-85, isolated from Antarctic soil.</title>
        <authorList>
            <person name="Li J."/>
            <person name="Niu G."/>
        </authorList>
    </citation>
    <scope>NUCLEOTIDE SEQUENCE</scope>
    <source>
        <strain evidence="1">ZS14-85</strain>
    </source>
</reference>
<dbReference type="RefSeq" id="WP_134534814.1">
    <property type="nucleotide sequence ID" value="NZ_JALGAR010000004.1"/>
</dbReference>
<proteinExistence type="predicted"/>
<keyword evidence="2" id="KW-1185">Reference proteome</keyword>
<evidence type="ECO:0000313" key="1">
    <source>
        <dbReference type="EMBL" id="MCI4659305.1"/>
    </source>
</evidence>
<dbReference type="Proteomes" id="UP001165341">
    <property type="component" value="Unassembled WGS sequence"/>
</dbReference>
<dbReference type="AlphaFoldDB" id="A0AA41QWF8"/>
<dbReference type="EMBL" id="JALGAR010000004">
    <property type="protein sequence ID" value="MCI4659305.1"/>
    <property type="molecule type" value="Genomic_DNA"/>
</dbReference>
<sequence length="253" mass="27924">MPDTVFRAVLDLGDLPLEAPPLPTQFRNPVLNADWFVDGEGEADEEEVAVFSIGFEGGELHLETTPDGVEHHFHAADGEESDRSPWPKRETKELVAWALALVKHTLPLLEDLAEDAEEAADWHHEGLRVYARDYGVIPLEIVDVAIPGEQMMLPWLGSGRTDHLHADDEAHSLLLTWNPEDADPETPIVRAWLDAATGEPASEAVAGVDWVAVGLPEEEVRAWFEAFYLNHEVLGDPAELIMRAALNRIAGLS</sequence>
<accession>A0AA41QWF8</accession>
<organism evidence="1 2">
    <name type="scientific">Cryobacterium zhongshanensis</name>
    <dbReference type="NCBI Taxonomy" id="2928153"/>
    <lineage>
        <taxon>Bacteria</taxon>
        <taxon>Bacillati</taxon>
        <taxon>Actinomycetota</taxon>
        <taxon>Actinomycetes</taxon>
        <taxon>Micrococcales</taxon>
        <taxon>Microbacteriaceae</taxon>
        <taxon>Cryobacterium</taxon>
    </lineage>
</organism>
<evidence type="ECO:0000313" key="2">
    <source>
        <dbReference type="Proteomes" id="UP001165341"/>
    </source>
</evidence>
<protein>
    <submittedName>
        <fullName evidence="1">Uncharacterized protein</fullName>
    </submittedName>
</protein>
<gene>
    <name evidence="1" type="ORF">MQH31_15975</name>
</gene>